<keyword evidence="9 12" id="KW-0443">Lipid metabolism</keyword>
<feature type="active site" description="Proton acceptor" evidence="12">
    <location>
        <position position="238"/>
    </location>
</feature>
<dbReference type="GO" id="GO:0141040">
    <property type="term" value="F:very-long-chain 3-oxoacyl-CoA reductase activity"/>
    <property type="evidence" value="ECO:0007669"/>
    <property type="project" value="UniProtKB-EC"/>
</dbReference>
<evidence type="ECO:0000256" key="12">
    <source>
        <dbReference type="HAMAP-Rule" id="MF_03107"/>
    </source>
</evidence>
<evidence type="ECO:0000256" key="2">
    <source>
        <dbReference type="ARBA" id="ARBA00022516"/>
    </source>
</evidence>
<evidence type="ECO:0000256" key="8">
    <source>
        <dbReference type="ARBA" id="ARBA00023002"/>
    </source>
</evidence>
<protein>
    <recommendedName>
        <fullName evidence="12">Very-long-chain 3-oxoacyl-CoA reductase</fullName>
        <ecNumber evidence="12">1.1.1.330</ecNumber>
    </recommendedName>
    <alternativeName>
        <fullName evidence="12">3-ketoacyl-CoA reductase</fullName>
        <shortName evidence="12">3-ketoreductase</shortName>
        <shortName evidence="12">KAR</shortName>
    </alternativeName>
    <alternativeName>
        <fullName evidence="12">Microsomal beta-keto-reductase</fullName>
    </alternativeName>
</protein>
<evidence type="ECO:0000256" key="6">
    <source>
        <dbReference type="ARBA" id="ARBA00022857"/>
    </source>
</evidence>
<feature type="binding site" evidence="12">
    <location>
        <position position="225"/>
    </location>
    <ligand>
        <name>substrate</name>
    </ligand>
</feature>
<organism evidence="15 16">
    <name type="scientific">Kwoniella dendrophila CBS 6074</name>
    <dbReference type="NCBI Taxonomy" id="1295534"/>
    <lineage>
        <taxon>Eukaryota</taxon>
        <taxon>Fungi</taxon>
        <taxon>Dikarya</taxon>
        <taxon>Basidiomycota</taxon>
        <taxon>Agaricomycotina</taxon>
        <taxon>Tremellomycetes</taxon>
        <taxon>Tremellales</taxon>
        <taxon>Cryptococcaceae</taxon>
        <taxon>Kwoniella</taxon>
    </lineage>
</organism>
<dbReference type="PANTHER" id="PTHR43086">
    <property type="entry name" value="VERY-LONG-CHAIN 3-OXOOACYL-COA REDUCTASE"/>
    <property type="match status" value="1"/>
</dbReference>
<comment type="pathway">
    <text evidence="1">Lipid metabolism; fatty acid biosynthesis.</text>
</comment>
<keyword evidence="3 12" id="KW-0812">Transmembrane</keyword>
<keyword evidence="4 12" id="KW-0256">Endoplasmic reticulum</keyword>
<dbReference type="PROSITE" id="PS00061">
    <property type="entry name" value="ADH_SHORT"/>
    <property type="match status" value="1"/>
</dbReference>
<keyword evidence="11 12" id="KW-0275">Fatty acid biosynthesis</keyword>
<keyword evidence="2 12" id="KW-0444">Lipid biosynthesis</keyword>
<feature type="transmembrane region" description="Helical" evidence="14">
    <location>
        <begin position="29"/>
        <end position="49"/>
    </location>
</feature>
<dbReference type="Pfam" id="PF00106">
    <property type="entry name" value="adh_short"/>
    <property type="match status" value="1"/>
</dbReference>
<comment type="similarity">
    <text evidence="12 13">Belongs to the short-chain dehydrogenases/reductases (SDR) family.</text>
</comment>
<dbReference type="HAMAP" id="MF_03107">
    <property type="entry name" value="3_ketoreductase"/>
    <property type="match status" value="1"/>
</dbReference>
<sequence length="370" mass="40774">MVADTIHVHSHLAGHPTYHLFGHQIVLDVPLPAIILSTIGAAFLLRYTLSFFRLLLELIVLPGKNVKKYQSKNGINKTWALVTGCTGGIGIEFARQLAKKQFNIVLIGRRKNALDEVAQELESKYGVKTKSFVVDVAQPGSARDETLSQIELFAKSNDLGVLINNVGASHVMPIPFAETERSEMNQIVETNINWTLYLTRAVIPSMIIRSSKRGAPKSLILTIGSLSGRIPSPLLATYSGTKAALSTWTKALAKEVENKGVEVELVQAAFVVSNMSKIRRSSALVPTANSFVKSTLSSFGQPRGSQGRPYERTPFWSHAILDYLVGFAGYLSEITGINVINKMHKDIRIRAIRKAKKQQLQKQNEGKKDL</sequence>
<evidence type="ECO:0000256" key="14">
    <source>
        <dbReference type="SAM" id="Phobius"/>
    </source>
</evidence>
<dbReference type="GO" id="GO:0045703">
    <property type="term" value="F:ketoreductase activity"/>
    <property type="evidence" value="ECO:0007669"/>
    <property type="project" value="UniProtKB-UniRule"/>
</dbReference>
<dbReference type="PRINTS" id="PR00081">
    <property type="entry name" value="GDHRDH"/>
</dbReference>
<dbReference type="InterPro" id="IPR036291">
    <property type="entry name" value="NAD(P)-bd_dom_sf"/>
</dbReference>
<comment type="function">
    <text evidence="12">Component of the microsomal membrane bound fatty acid elongation system, which produces the 26-carbon very long-chain fatty acids (VLCFA) from palmitate. Catalyzes the reduction of the 3-ketoacyl-CoA intermediate that is formed in each cycle of fatty acid elongation. VLCFAs serve as precursors for ceramide and sphingolipids.</text>
</comment>
<dbReference type="EC" id="1.1.1.330" evidence="12"/>
<evidence type="ECO:0000256" key="3">
    <source>
        <dbReference type="ARBA" id="ARBA00022692"/>
    </source>
</evidence>
<evidence type="ECO:0000256" key="10">
    <source>
        <dbReference type="ARBA" id="ARBA00023136"/>
    </source>
</evidence>
<keyword evidence="8 12" id="KW-0560">Oxidoreductase</keyword>
<keyword evidence="7 12" id="KW-1133">Transmembrane helix</keyword>
<evidence type="ECO:0000256" key="4">
    <source>
        <dbReference type="ARBA" id="ARBA00022824"/>
    </source>
</evidence>
<dbReference type="Proteomes" id="UP001355207">
    <property type="component" value="Chromosome 5"/>
</dbReference>
<dbReference type="PANTHER" id="PTHR43086:SF2">
    <property type="entry name" value="HYDROXYSTEROID DEHYDROGENASE-LIKE PROTEIN 1"/>
    <property type="match status" value="1"/>
</dbReference>
<dbReference type="AlphaFoldDB" id="A0AAX4JU68"/>
<evidence type="ECO:0000313" key="15">
    <source>
        <dbReference type="EMBL" id="WWC88981.1"/>
    </source>
</evidence>
<comment type="catalytic activity">
    <reaction evidence="12">
        <text>a very-long-chain (3R)-3-hydroxyacyl-CoA + NADP(+) = a very-long-chain 3-oxoacyl-CoA + NADPH + H(+)</text>
        <dbReference type="Rhea" id="RHEA:48680"/>
        <dbReference type="ChEBI" id="CHEBI:15378"/>
        <dbReference type="ChEBI" id="CHEBI:57783"/>
        <dbReference type="ChEBI" id="CHEBI:58349"/>
        <dbReference type="ChEBI" id="CHEBI:85440"/>
        <dbReference type="ChEBI" id="CHEBI:90725"/>
        <dbReference type="EC" id="1.1.1.330"/>
    </reaction>
</comment>
<dbReference type="RefSeq" id="XP_066075744.1">
    <property type="nucleotide sequence ID" value="XM_066219647.1"/>
</dbReference>
<evidence type="ECO:0000256" key="7">
    <source>
        <dbReference type="ARBA" id="ARBA00022989"/>
    </source>
</evidence>
<dbReference type="InterPro" id="IPR020904">
    <property type="entry name" value="Sc_DH/Rdtase_CS"/>
</dbReference>
<gene>
    <name evidence="15" type="ORF">L201_003896</name>
</gene>
<keyword evidence="10 12" id="KW-0472">Membrane</keyword>
<keyword evidence="5 12" id="KW-0276">Fatty acid metabolism</keyword>
<dbReference type="Gene3D" id="3.40.50.720">
    <property type="entry name" value="NAD(P)-binding Rossmann-like Domain"/>
    <property type="match status" value="1"/>
</dbReference>
<dbReference type="GeneID" id="91094566"/>
<keyword evidence="16" id="KW-1185">Reference proteome</keyword>
<dbReference type="PRINTS" id="PR00080">
    <property type="entry name" value="SDRFAMILY"/>
</dbReference>
<evidence type="ECO:0000256" key="5">
    <source>
        <dbReference type="ARBA" id="ARBA00022832"/>
    </source>
</evidence>
<reference evidence="15 16" key="1">
    <citation type="submission" date="2024-01" db="EMBL/GenBank/DDBJ databases">
        <title>Comparative genomics of Cryptococcus and Kwoniella reveals pathogenesis evolution and contrasting modes of karyotype evolution via chromosome fusion or intercentromeric recombination.</title>
        <authorList>
            <person name="Coelho M.A."/>
            <person name="David-Palma M."/>
            <person name="Shea T."/>
            <person name="Bowers K."/>
            <person name="McGinley-Smith S."/>
            <person name="Mohammad A.W."/>
            <person name="Gnirke A."/>
            <person name="Yurkov A.M."/>
            <person name="Nowrousian M."/>
            <person name="Sun S."/>
            <person name="Cuomo C.A."/>
            <person name="Heitman J."/>
        </authorList>
    </citation>
    <scope>NUCLEOTIDE SEQUENCE [LARGE SCALE GENOMIC DNA]</scope>
    <source>
        <strain evidence="15 16">CBS 6074</strain>
    </source>
</reference>
<evidence type="ECO:0000256" key="9">
    <source>
        <dbReference type="ARBA" id="ARBA00023098"/>
    </source>
</evidence>
<evidence type="ECO:0000256" key="11">
    <source>
        <dbReference type="ARBA" id="ARBA00023160"/>
    </source>
</evidence>
<dbReference type="CDD" id="cd05356">
    <property type="entry name" value="17beta-HSD1_like_SDR_c"/>
    <property type="match status" value="1"/>
</dbReference>
<accession>A0AAX4JU68</accession>
<dbReference type="SUPFAM" id="SSF51735">
    <property type="entry name" value="NAD(P)-binding Rossmann-fold domains"/>
    <property type="match status" value="1"/>
</dbReference>
<dbReference type="PIRSF" id="PIRSF000126">
    <property type="entry name" value="11-beta-HSD1"/>
    <property type="match status" value="1"/>
</dbReference>
<proteinExistence type="inferred from homology"/>
<dbReference type="EMBL" id="CP144102">
    <property type="protein sequence ID" value="WWC88981.1"/>
    <property type="molecule type" value="Genomic_DNA"/>
</dbReference>
<dbReference type="InterPro" id="IPR002347">
    <property type="entry name" value="SDR_fam"/>
</dbReference>
<keyword evidence="6 12" id="KW-0521">NADP</keyword>
<dbReference type="GO" id="GO:0005789">
    <property type="term" value="C:endoplasmic reticulum membrane"/>
    <property type="evidence" value="ECO:0007669"/>
    <property type="project" value="UniProtKB-SubCell"/>
</dbReference>
<evidence type="ECO:0000313" key="16">
    <source>
        <dbReference type="Proteomes" id="UP001355207"/>
    </source>
</evidence>
<dbReference type="InterPro" id="IPR027533">
    <property type="entry name" value="3_ketoreductase_fungal"/>
</dbReference>
<comment type="subcellular location">
    <subcellularLocation>
        <location evidence="12">Endoplasmic reticulum membrane</location>
        <topology evidence="12">Single-pass membrane protein</topology>
    </subcellularLocation>
</comment>
<name>A0AAX4JU68_9TREE</name>
<evidence type="ECO:0000256" key="13">
    <source>
        <dbReference type="RuleBase" id="RU000363"/>
    </source>
</evidence>
<dbReference type="GO" id="GO:0030497">
    <property type="term" value="P:fatty acid elongation"/>
    <property type="evidence" value="ECO:0007669"/>
    <property type="project" value="UniProtKB-UniRule"/>
</dbReference>
<evidence type="ECO:0000256" key="1">
    <source>
        <dbReference type="ARBA" id="ARBA00005194"/>
    </source>
</evidence>